<evidence type="ECO:0000313" key="2">
    <source>
        <dbReference type="EMBL" id="EAQ93892.1"/>
    </source>
</evidence>
<dbReference type="GeneID" id="4386381"/>
<protein>
    <submittedName>
        <fullName evidence="2">Uncharacterized protein</fullName>
    </submittedName>
</protein>
<dbReference type="AlphaFoldDB" id="Q2HCC7"/>
<dbReference type="OrthoDB" id="4567474at2759"/>
<keyword evidence="3" id="KW-1185">Reference proteome</keyword>
<dbReference type="eggNOG" id="ENOG502RA5I">
    <property type="taxonomic scope" value="Eukaryota"/>
</dbReference>
<dbReference type="OMA" id="ACVTSCR"/>
<gene>
    <name evidence="2" type="ORF">CHGG_02127</name>
</gene>
<evidence type="ECO:0000256" key="1">
    <source>
        <dbReference type="SAM" id="SignalP"/>
    </source>
</evidence>
<sequence length="219" mass="22170">MAVLSSLPRALLLAFLVTAGVHGNPVDLGSGNAITCASVRCIAGTACLEIDGRPQCVPIKDAKCGNTVCEAGTVCCNSSCSLCVKPGHGVHCPYLPARRHHAFARKHSVARATCKAGQECCNESCGICVEPGKGCTKQLCVPGGEQCGKTVCPAGLQCCNSSCGVCTKPGEACTMQLCGEEPGKQCGKTVCPAGLTCCNSSCGICVPPGGACTQQVCLN</sequence>
<dbReference type="RefSeq" id="XP_001221348.1">
    <property type="nucleotide sequence ID" value="XM_001221347.1"/>
</dbReference>
<accession>Q2HCC7</accession>
<evidence type="ECO:0000313" key="3">
    <source>
        <dbReference type="Proteomes" id="UP000001056"/>
    </source>
</evidence>
<proteinExistence type="predicted"/>
<feature type="chain" id="PRO_5004209125" evidence="1">
    <location>
        <begin position="24"/>
        <end position="219"/>
    </location>
</feature>
<keyword evidence="1" id="KW-0732">Signal</keyword>
<organism evidence="2 3">
    <name type="scientific">Chaetomium globosum (strain ATCC 6205 / CBS 148.51 / DSM 1962 / NBRC 6347 / NRRL 1970)</name>
    <name type="common">Soil fungus</name>
    <dbReference type="NCBI Taxonomy" id="306901"/>
    <lineage>
        <taxon>Eukaryota</taxon>
        <taxon>Fungi</taxon>
        <taxon>Dikarya</taxon>
        <taxon>Ascomycota</taxon>
        <taxon>Pezizomycotina</taxon>
        <taxon>Sordariomycetes</taxon>
        <taxon>Sordariomycetidae</taxon>
        <taxon>Sordariales</taxon>
        <taxon>Chaetomiaceae</taxon>
        <taxon>Chaetomium</taxon>
    </lineage>
</organism>
<reference evidence="3" key="1">
    <citation type="journal article" date="2015" name="Genome Announc.">
        <title>Draft genome sequence of the cellulolytic fungus Chaetomium globosum.</title>
        <authorList>
            <person name="Cuomo C.A."/>
            <person name="Untereiner W.A."/>
            <person name="Ma L.-J."/>
            <person name="Grabherr M."/>
            <person name="Birren B.W."/>
        </authorList>
    </citation>
    <scope>NUCLEOTIDE SEQUENCE [LARGE SCALE GENOMIC DNA]</scope>
    <source>
        <strain evidence="3">ATCC 6205 / CBS 148.51 / DSM 1962 / NBRC 6347 / NRRL 1970</strain>
    </source>
</reference>
<feature type="signal peptide" evidence="1">
    <location>
        <begin position="1"/>
        <end position="23"/>
    </location>
</feature>
<dbReference type="VEuPathDB" id="FungiDB:CHGG_02127"/>
<name>Q2HCC7_CHAGB</name>
<dbReference type="HOGENOM" id="CLU_1156996_0_0_1"/>
<dbReference type="EMBL" id="CH408029">
    <property type="protein sequence ID" value="EAQ93892.1"/>
    <property type="molecule type" value="Genomic_DNA"/>
</dbReference>
<dbReference type="Proteomes" id="UP000001056">
    <property type="component" value="Unassembled WGS sequence"/>
</dbReference>
<dbReference type="InParanoid" id="Q2HCC7"/>